<name>A0A1G2CZ05_9BACT</name>
<sequence>MTIEKQPVSEVWAPFSFGELTPHVKHIKSQLLNGHSVIIEPVYADSSTGFLVITYDHGEWSLEEIIDTSFLDGGLGTHELHGLSVLSLGSVNYETRLIDETLSAGFIVCLLSDVSKDGRVVGSYMIRASVSDNS</sequence>
<evidence type="ECO:0000313" key="2">
    <source>
        <dbReference type="Proteomes" id="UP000177122"/>
    </source>
</evidence>
<dbReference type="AlphaFoldDB" id="A0A1G2CZ05"/>
<organism evidence="1 2">
    <name type="scientific">Candidatus Lloydbacteria bacterium RIFCSPHIGHO2_01_FULL_49_22</name>
    <dbReference type="NCBI Taxonomy" id="1798658"/>
    <lineage>
        <taxon>Bacteria</taxon>
        <taxon>Candidatus Lloydiibacteriota</taxon>
    </lineage>
</organism>
<comment type="caution">
    <text evidence="1">The sequence shown here is derived from an EMBL/GenBank/DDBJ whole genome shotgun (WGS) entry which is preliminary data.</text>
</comment>
<proteinExistence type="predicted"/>
<protein>
    <submittedName>
        <fullName evidence="1">Uncharacterized protein</fullName>
    </submittedName>
</protein>
<accession>A0A1G2CZ05</accession>
<evidence type="ECO:0000313" key="1">
    <source>
        <dbReference type="EMBL" id="OGZ05910.1"/>
    </source>
</evidence>
<dbReference type="Proteomes" id="UP000177122">
    <property type="component" value="Unassembled WGS sequence"/>
</dbReference>
<reference evidence="1 2" key="1">
    <citation type="journal article" date="2016" name="Nat. Commun.">
        <title>Thousands of microbial genomes shed light on interconnected biogeochemical processes in an aquifer system.</title>
        <authorList>
            <person name="Anantharaman K."/>
            <person name="Brown C.T."/>
            <person name="Hug L.A."/>
            <person name="Sharon I."/>
            <person name="Castelle C.J."/>
            <person name="Probst A.J."/>
            <person name="Thomas B.C."/>
            <person name="Singh A."/>
            <person name="Wilkins M.J."/>
            <person name="Karaoz U."/>
            <person name="Brodie E.L."/>
            <person name="Williams K.H."/>
            <person name="Hubbard S.S."/>
            <person name="Banfield J.F."/>
        </authorList>
    </citation>
    <scope>NUCLEOTIDE SEQUENCE [LARGE SCALE GENOMIC DNA]</scope>
</reference>
<dbReference type="EMBL" id="MHLI01000006">
    <property type="protein sequence ID" value="OGZ05910.1"/>
    <property type="molecule type" value="Genomic_DNA"/>
</dbReference>
<gene>
    <name evidence="1" type="ORF">A2845_03865</name>
</gene>